<reference evidence="3" key="1">
    <citation type="submission" date="2025-08" db="UniProtKB">
        <authorList>
            <consortium name="RefSeq"/>
        </authorList>
    </citation>
    <scope>IDENTIFICATION</scope>
    <source>
        <tissue evidence="3">Blood</tissue>
    </source>
</reference>
<sequence>MILPRALSCAVLLLLVAAVLSRGKRCSIAKILRQYRAVIFHEIQNLKNLSGSADRNSRAGPACRSDKDQKILLSIYNISMSLRDVAAGTLRGPEEVAVWKVARNTEVVLRDCRKICKSLPPAPAQPRRGGPGRRRKQLKEIARKAERLSTCWEKLYALRSPGRDS</sequence>
<dbReference type="RefSeq" id="XP_067163778.1">
    <property type="nucleotide sequence ID" value="XM_067307677.1"/>
</dbReference>
<dbReference type="GeneID" id="106490951"/>
<evidence type="ECO:0000256" key="1">
    <source>
        <dbReference type="SAM" id="SignalP"/>
    </source>
</evidence>
<name>A0ABM4FFQ7_9AVES</name>
<keyword evidence="2" id="KW-1185">Reference proteome</keyword>
<accession>A0ABM4FFQ7</accession>
<keyword evidence="1" id="KW-0732">Signal</keyword>
<gene>
    <name evidence="3" type="primary">C18H20orf204</name>
</gene>
<dbReference type="Proteomes" id="UP001652627">
    <property type="component" value="Chromosome 18"/>
</dbReference>
<evidence type="ECO:0000313" key="3">
    <source>
        <dbReference type="RefSeq" id="XP_067163778.1"/>
    </source>
</evidence>
<organism evidence="2 3">
    <name type="scientific">Apteryx mantelli</name>
    <name type="common">North Island brown kiwi</name>
    <dbReference type="NCBI Taxonomy" id="2696672"/>
    <lineage>
        <taxon>Eukaryota</taxon>
        <taxon>Metazoa</taxon>
        <taxon>Chordata</taxon>
        <taxon>Craniata</taxon>
        <taxon>Vertebrata</taxon>
        <taxon>Euteleostomi</taxon>
        <taxon>Archelosauria</taxon>
        <taxon>Archosauria</taxon>
        <taxon>Dinosauria</taxon>
        <taxon>Saurischia</taxon>
        <taxon>Theropoda</taxon>
        <taxon>Coelurosauria</taxon>
        <taxon>Aves</taxon>
        <taxon>Palaeognathae</taxon>
        <taxon>Apterygiformes</taxon>
        <taxon>Apterygidae</taxon>
        <taxon>Apteryx</taxon>
    </lineage>
</organism>
<proteinExistence type="predicted"/>
<feature type="signal peptide" evidence="1">
    <location>
        <begin position="1"/>
        <end position="21"/>
    </location>
</feature>
<protein>
    <submittedName>
        <fullName evidence="3">Uncharacterized protein C20orf204 homolog</fullName>
    </submittedName>
</protein>
<evidence type="ECO:0000313" key="2">
    <source>
        <dbReference type="Proteomes" id="UP001652627"/>
    </source>
</evidence>
<feature type="chain" id="PRO_5046253816" evidence="1">
    <location>
        <begin position="22"/>
        <end position="165"/>
    </location>
</feature>